<dbReference type="SUPFAM" id="SSF53335">
    <property type="entry name" value="S-adenosyl-L-methionine-dependent methyltransferases"/>
    <property type="match status" value="1"/>
</dbReference>
<feature type="domain" description="Methyltransferase type 11" evidence="1">
    <location>
        <begin position="67"/>
        <end position="177"/>
    </location>
</feature>
<dbReference type="InterPro" id="IPR013216">
    <property type="entry name" value="Methyltransf_11"/>
</dbReference>
<proteinExistence type="predicted"/>
<reference evidence="2 3" key="1">
    <citation type="submission" date="2012-09" db="EMBL/GenBank/DDBJ databases">
        <authorList>
            <person name="Dupont C.L."/>
            <person name="Rusch D.B."/>
            <person name="Lombardo M.-J."/>
            <person name="Novotny M."/>
            <person name="Yee-Greenbaum J."/>
            <person name="Laskin R."/>
        </authorList>
    </citation>
    <scope>NUCLEOTIDE SEQUENCE [LARGE SCALE GENOMIC DNA]</scope>
    <source>
        <strain evidence="2">SAR86E</strain>
    </source>
</reference>
<keyword evidence="2" id="KW-0489">Methyltransferase</keyword>
<dbReference type="InterPro" id="IPR029063">
    <property type="entry name" value="SAM-dependent_MTases_sf"/>
</dbReference>
<name>K6GJJ7_9GAMM</name>
<dbReference type="CDD" id="cd02440">
    <property type="entry name" value="AdoMet_MTases"/>
    <property type="match status" value="1"/>
</dbReference>
<dbReference type="GO" id="GO:0032259">
    <property type="term" value="P:methylation"/>
    <property type="evidence" value="ECO:0007669"/>
    <property type="project" value="UniProtKB-KW"/>
</dbReference>
<accession>K6GJJ7</accession>
<keyword evidence="3" id="KW-1185">Reference proteome</keyword>
<dbReference type="GO" id="GO:0008757">
    <property type="term" value="F:S-adenosylmethionine-dependent methyltransferase activity"/>
    <property type="evidence" value="ECO:0007669"/>
    <property type="project" value="InterPro"/>
</dbReference>
<evidence type="ECO:0000313" key="3">
    <source>
        <dbReference type="Proteomes" id="UP000010310"/>
    </source>
</evidence>
<dbReference type="InterPro" id="IPR016980">
    <property type="entry name" value="S-AdoMet-dep_MeTrfase_Alr7345"/>
</dbReference>
<dbReference type="STRING" id="1208365.B273_0328"/>
<dbReference type="PATRIC" id="fig|1208365.4.peg.328"/>
<dbReference type="Pfam" id="PF08241">
    <property type="entry name" value="Methyltransf_11"/>
    <property type="match status" value="1"/>
</dbReference>
<keyword evidence="2" id="KW-0808">Transferase</keyword>
<organism evidence="2 3">
    <name type="scientific">SAR86 cluster bacterium SAR86E</name>
    <dbReference type="NCBI Taxonomy" id="1208365"/>
    <lineage>
        <taxon>Bacteria</taxon>
        <taxon>Pseudomonadati</taxon>
        <taxon>Pseudomonadota</taxon>
        <taxon>Gammaproteobacteria</taxon>
        <taxon>SAR86 cluster</taxon>
    </lineage>
</organism>
<dbReference type="EMBL" id="AMWX01000001">
    <property type="protein sequence ID" value="EKO37140.1"/>
    <property type="molecule type" value="Genomic_DNA"/>
</dbReference>
<dbReference type="Proteomes" id="UP000010310">
    <property type="component" value="Unassembled WGS sequence"/>
</dbReference>
<evidence type="ECO:0000259" key="1">
    <source>
        <dbReference type="Pfam" id="PF08241"/>
    </source>
</evidence>
<dbReference type="PIRSF" id="PIRSF031679">
    <property type="entry name" value="Mtase_Alr7345_prd"/>
    <property type="match status" value="1"/>
</dbReference>
<evidence type="ECO:0000313" key="2">
    <source>
        <dbReference type="EMBL" id="EKO37140.1"/>
    </source>
</evidence>
<sequence>MKNFNKSWGQLLFGLFFVSFLVGQEDTSLKNAVNNSDRNINYSARDEYRNPYETLSFFRIKPDMHVLELAAGGGWYTEILAPYLKNNGMLSVTHYSAEAGGYYKRSREAYDKKVATNPLFDGIEVISAEVPPTKAYAEPQSKDLVLTFRNLHNWLGRDAMSEVMQEAYNVLKPGGLFGVVEHRAPEGSGLEFMKKSGYVSQSLAIETAESVGFKLVDASEINANPKDTADHPRGVWTLPPSFRLKDTDREKYSAIGESDRMTLLFKK</sequence>
<protein>
    <submittedName>
        <fullName evidence="2">Methyltransferase domain protein</fullName>
    </submittedName>
</protein>
<gene>
    <name evidence="2" type="ORF">B273_0328</name>
</gene>
<comment type="caution">
    <text evidence="2">The sequence shown here is derived from an EMBL/GenBank/DDBJ whole genome shotgun (WGS) entry which is preliminary data.</text>
</comment>
<dbReference type="AlphaFoldDB" id="K6GJJ7"/>
<dbReference type="Gene3D" id="3.40.50.150">
    <property type="entry name" value="Vaccinia Virus protein VP39"/>
    <property type="match status" value="1"/>
</dbReference>